<feature type="transmembrane region" description="Helical" evidence="1">
    <location>
        <begin position="40"/>
        <end position="63"/>
    </location>
</feature>
<evidence type="ECO:0000256" key="1">
    <source>
        <dbReference type="SAM" id="Phobius"/>
    </source>
</evidence>
<keyword evidence="1" id="KW-0812">Transmembrane</keyword>
<dbReference type="Proteomes" id="UP000035681">
    <property type="component" value="Unplaced"/>
</dbReference>
<reference evidence="3" key="1">
    <citation type="submission" date="2015-08" db="UniProtKB">
        <authorList>
            <consortium name="WormBaseParasite"/>
        </authorList>
    </citation>
    <scope>IDENTIFICATION</scope>
</reference>
<keyword evidence="2" id="KW-1185">Reference proteome</keyword>
<evidence type="ECO:0000313" key="2">
    <source>
        <dbReference type="Proteomes" id="UP000035681"/>
    </source>
</evidence>
<evidence type="ECO:0000313" key="3">
    <source>
        <dbReference type="WBParaSite" id="SSTP_0000814800.1"/>
    </source>
</evidence>
<keyword evidence="1" id="KW-0472">Membrane</keyword>
<proteinExistence type="predicted"/>
<dbReference type="WBParaSite" id="TCONS_00001926.p1">
    <property type="protein sequence ID" value="TCONS_00001926.p1"/>
    <property type="gene ID" value="XLOC_001839"/>
</dbReference>
<organism evidence="3">
    <name type="scientific">Strongyloides stercoralis</name>
    <name type="common">Threadworm</name>
    <dbReference type="NCBI Taxonomy" id="6248"/>
    <lineage>
        <taxon>Eukaryota</taxon>
        <taxon>Metazoa</taxon>
        <taxon>Ecdysozoa</taxon>
        <taxon>Nematoda</taxon>
        <taxon>Chromadorea</taxon>
        <taxon>Rhabditida</taxon>
        <taxon>Tylenchina</taxon>
        <taxon>Panagrolaimomorpha</taxon>
        <taxon>Strongyloidoidea</taxon>
        <taxon>Strongyloididae</taxon>
        <taxon>Strongyloides</taxon>
    </lineage>
</organism>
<protein>
    <submittedName>
        <fullName evidence="3">PIR Superfamily Protein</fullName>
    </submittedName>
</protein>
<name>A0A0K0EF85_STRER</name>
<dbReference type="AlphaFoldDB" id="A0A0K0EF85"/>
<accession>A0A0K0EF85</accession>
<keyword evidence="1" id="KW-1133">Transmembrane helix</keyword>
<sequence length="111" mass="12593">MLLIICYLVYNINGEDFGRNDTIEEALSGSGKFSISIRDMFGILSGIIVLTPPIIVVIFLLTYQRESIKVGKVNKYYRLKTVNSDSDNPENRNDSVIYLPNEEVPVELTKF</sequence>
<dbReference type="WBParaSite" id="SSTP_0000814800.1">
    <property type="protein sequence ID" value="SSTP_0000814800.1"/>
    <property type="gene ID" value="SSTP_0000814800"/>
</dbReference>